<dbReference type="GO" id="GO:0005840">
    <property type="term" value="C:ribosome"/>
    <property type="evidence" value="ECO:0007669"/>
    <property type="project" value="UniProtKB-KW"/>
</dbReference>
<dbReference type="GO" id="GO:0006412">
    <property type="term" value="P:translation"/>
    <property type="evidence" value="ECO:0007669"/>
    <property type="project" value="InterPro"/>
</dbReference>
<dbReference type="Gene3D" id="4.10.410.60">
    <property type="match status" value="1"/>
</dbReference>
<dbReference type="KEGG" id="xla:108697622"/>
<evidence type="ECO:0000256" key="6">
    <source>
        <dbReference type="ARBA" id="ARBA00023274"/>
    </source>
</evidence>
<dbReference type="AlphaFoldDB" id="A0A1L8HT02"/>
<reference evidence="10" key="1">
    <citation type="submission" date="2025-08" db="UniProtKB">
        <authorList>
            <consortium name="RefSeq"/>
        </authorList>
    </citation>
    <scope>IDENTIFICATION</scope>
    <source>
        <strain evidence="10">J_2021</strain>
        <tissue evidence="10">Erythrocytes</tissue>
    </source>
</reference>
<evidence type="ECO:0000256" key="4">
    <source>
        <dbReference type="ARBA" id="ARBA00022980"/>
    </source>
</evidence>
<dbReference type="InterPro" id="IPR037229">
    <property type="entry name" value="Ribosomal_bL35_sf"/>
</dbReference>
<evidence type="ECO:0000256" key="3">
    <source>
        <dbReference type="ARBA" id="ARBA00022946"/>
    </source>
</evidence>
<dbReference type="AGR" id="Xenbase:XB-GENE-6487688"/>
<dbReference type="Xenbase" id="XB-GENE-6487688">
    <property type="gene designation" value="mrpl35.L"/>
</dbReference>
<gene>
    <name evidence="10 11" type="primary">mrpl35.L</name>
</gene>
<protein>
    <recommendedName>
        <fullName evidence="7">Large ribosomal subunit protein bL35m</fullName>
    </recommendedName>
    <alternativeName>
        <fullName evidence="8">39S ribosomal protein L35, mitochondrial</fullName>
    </alternativeName>
</protein>
<dbReference type="CTD" id="108697622"/>
<dbReference type="InterPro" id="IPR021137">
    <property type="entry name" value="Ribosomal_bL35-like"/>
</dbReference>
<evidence type="ECO:0000256" key="1">
    <source>
        <dbReference type="ARBA" id="ARBA00004173"/>
    </source>
</evidence>
<keyword evidence="9" id="KW-1185">Reference proteome</keyword>
<keyword evidence="6" id="KW-0687">Ribonucleoprotein</keyword>
<organism evidence="9 10">
    <name type="scientific">Xenopus laevis</name>
    <name type="common">African clawed frog</name>
    <dbReference type="NCBI Taxonomy" id="8355"/>
    <lineage>
        <taxon>Eukaryota</taxon>
        <taxon>Metazoa</taxon>
        <taxon>Chordata</taxon>
        <taxon>Craniata</taxon>
        <taxon>Vertebrata</taxon>
        <taxon>Euteleostomi</taxon>
        <taxon>Amphibia</taxon>
        <taxon>Batrachia</taxon>
        <taxon>Anura</taxon>
        <taxon>Pipoidea</taxon>
        <taxon>Pipidae</taxon>
        <taxon>Xenopodinae</taxon>
        <taxon>Xenopus</taxon>
        <taxon>Xenopus</taxon>
    </lineage>
</organism>
<dbReference type="GeneID" id="108697622"/>
<dbReference type="InterPro" id="IPR019338">
    <property type="entry name" value="Ribosomal_bL35m"/>
</dbReference>
<dbReference type="GO" id="GO:1990904">
    <property type="term" value="C:ribonucleoprotein complex"/>
    <property type="evidence" value="ECO:0007669"/>
    <property type="project" value="UniProtKB-KW"/>
</dbReference>
<sequence length="199" mass="23079">MAASCAKFGAFLARPVLLVRRFSALSLQAESSATALQRSELNRKIPYQIRNASGLCAKLCRPTQLSACTALQPPFGNQLTTQYTSILDRVTPLLPSMVHHPVRSLTYFGLRSGKRKTVKSVVDRFMRLHCGLWVRRKAGYKKKLWKKSAARKKRLREHVICNKTQSKLLDKMTTPFWRRRNWYINDPYQKYHDRTNLRV</sequence>
<dbReference type="PaxDb" id="8355-A0A1L8HT02"/>
<dbReference type="OrthoDB" id="5847109at2759"/>
<evidence type="ECO:0000256" key="7">
    <source>
        <dbReference type="ARBA" id="ARBA00035273"/>
    </source>
</evidence>
<keyword evidence="3" id="KW-0809">Transit peptide</keyword>
<dbReference type="Pfam" id="PF01632">
    <property type="entry name" value="Ribosomal_L35p"/>
    <property type="match status" value="1"/>
</dbReference>
<comment type="similarity">
    <text evidence="2">Belongs to the bacterial ribosomal protein bL35 family.</text>
</comment>
<dbReference type="GO" id="GO:0003735">
    <property type="term" value="F:structural constituent of ribosome"/>
    <property type="evidence" value="ECO:0007669"/>
    <property type="project" value="InterPro"/>
</dbReference>
<keyword evidence="4 10" id="KW-0689">Ribosomal protein</keyword>
<evidence type="ECO:0000313" key="9">
    <source>
        <dbReference type="Proteomes" id="UP000186698"/>
    </source>
</evidence>
<dbReference type="RefSeq" id="XP_018083324.1">
    <property type="nucleotide sequence ID" value="XM_018227835.2"/>
</dbReference>
<dbReference type="GO" id="GO:0005739">
    <property type="term" value="C:mitochondrion"/>
    <property type="evidence" value="ECO:0000318"/>
    <property type="project" value="GO_Central"/>
</dbReference>
<dbReference type="PANTHER" id="PTHR15909">
    <property type="entry name" value="39S RIBOSOMAL PROTEIN L35, MITOCHONDRIAL"/>
    <property type="match status" value="1"/>
</dbReference>
<name>A0A1L8HT02_XENLA</name>
<evidence type="ECO:0000313" key="11">
    <source>
        <dbReference type="Xenbase" id="XB-GENE-6487688"/>
    </source>
</evidence>
<proteinExistence type="inferred from homology"/>
<comment type="subcellular location">
    <subcellularLocation>
        <location evidence="1">Mitochondrion</location>
    </subcellularLocation>
</comment>
<accession>A0A1L8HT02</accession>
<dbReference type="OMA" id="PSMVHHP"/>
<dbReference type="Proteomes" id="UP000186698">
    <property type="component" value="Chromosome 1L"/>
</dbReference>
<evidence type="ECO:0000256" key="2">
    <source>
        <dbReference type="ARBA" id="ARBA00006598"/>
    </source>
</evidence>
<evidence type="ECO:0000313" key="10">
    <source>
        <dbReference type="RefSeq" id="XP_018083324.1"/>
    </source>
</evidence>
<dbReference type="PANTHER" id="PTHR15909:SF0">
    <property type="entry name" value="LARGE RIBOSOMAL SUBUNIT PROTEIN BL35M"/>
    <property type="match status" value="1"/>
</dbReference>
<dbReference type="STRING" id="8355.A0A1L8HT02"/>
<evidence type="ECO:0000256" key="5">
    <source>
        <dbReference type="ARBA" id="ARBA00023128"/>
    </source>
</evidence>
<evidence type="ECO:0000256" key="8">
    <source>
        <dbReference type="ARBA" id="ARBA00035418"/>
    </source>
</evidence>
<keyword evidence="5" id="KW-0496">Mitochondrion</keyword>
<dbReference type="SUPFAM" id="SSF143034">
    <property type="entry name" value="L35p-like"/>
    <property type="match status" value="1"/>
</dbReference>